<dbReference type="EMBL" id="BPLR01007443">
    <property type="protein sequence ID" value="GIY16954.1"/>
    <property type="molecule type" value="Genomic_DNA"/>
</dbReference>
<keyword evidence="3" id="KW-1185">Reference proteome</keyword>
<name>A0AAV4R5N1_CAEEX</name>
<evidence type="ECO:0000313" key="2">
    <source>
        <dbReference type="EMBL" id="GIY16954.1"/>
    </source>
</evidence>
<sequence length="92" mass="10544">MSRHQYSQVYQGHVVLAANVLDSERFAHLKKYSYNGSYACCFCGERLLPKAEVIRVKEKGKVRFNRIGASTVSRNEAQNSNSIENRRMDETT</sequence>
<proteinExistence type="predicted"/>
<feature type="region of interest" description="Disordered" evidence="1">
    <location>
        <begin position="73"/>
        <end position="92"/>
    </location>
</feature>
<organism evidence="2 3">
    <name type="scientific">Caerostris extrusa</name>
    <name type="common">Bark spider</name>
    <name type="synonym">Caerostris bankana</name>
    <dbReference type="NCBI Taxonomy" id="172846"/>
    <lineage>
        <taxon>Eukaryota</taxon>
        <taxon>Metazoa</taxon>
        <taxon>Ecdysozoa</taxon>
        <taxon>Arthropoda</taxon>
        <taxon>Chelicerata</taxon>
        <taxon>Arachnida</taxon>
        <taxon>Araneae</taxon>
        <taxon>Araneomorphae</taxon>
        <taxon>Entelegynae</taxon>
        <taxon>Araneoidea</taxon>
        <taxon>Araneidae</taxon>
        <taxon>Caerostris</taxon>
    </lineage>
</organism>
<evidence type="ECO:0000256" key="1">
    <source>
        <dbReference type="SAM" id="MobiDB-lite"/>
    </source>
</evidence>
<evidence type="ECO:0000313" key="3">
    <source>
        <dbReference type="Proteomes" id="UP001054945"/>
    </source>
</evidence>
<feature type="compositionally biased region" description="Polar residues" evidence="1">
    <location>
        <begin position="73"/>
        <end position="83"/>
    </location>
</feature>
<accession>A0AAV4R5N1</accession>
<dbReference type="AlphaFoldDB" id="A0AAV4R5N1"/>
<protein>
    <submittedName>
        <fullName evidence="2">Uncharacterized protein</fullName>
    </submittedName>
</protein>
<comment type="caution">
    <text evidence="2">The sequence shown here is derived from an EMBL/GenBank/DDBJ whole genome shotgun (WGS) entry which is preliminary data.</text>
</comment>
<dbReference type="Proteomes" id="UP001054945">
    <property type="component" value="Unassembled WGS sequence"/>
</dbReference>
<reference evidence="2 3" key="1">
    <citation type="submission" date="2021-06" db="EMBL/GenBank/DDBJ databases">
        <title>Caerostris extrusa draft genome.</title>
        <authorList>
            <person name="Kono N."/>
            <person name="Arakawa K."/>
        </authorList>
    </citation>
    <scope>NUCLEOTIDE SEQUENCE [LARGE SCALE GENOMIC DNA]</scope>
</reference>
<gene>
    <name evidence="2" type="ORF">CEXT_481391</name>
</gene>